<evidence type="ECO:0000313" key="1">
    <source>
        <dbReference type="EMBL" id="QUP54588.1"/>
    </source>
</evidence>
<dbReference type="Proteomes" id="UP000677898">
    <property type="component" value="Chromosome"/>
</dbReference>
<evidence type="ECO:0000313" key="2">
    <source>
        <dbReference type="Proteomes" id="UP000677898"/>
    </source>
</evidence>
<protein>
    <submittedName>
        <fullName evidence="1">Uncharacterized protein</fullName>
    </submittedName>
</protein>
<organism evidence="1 2">
    <name type="scientific">Ralstonia syzygii</name>
    <dbReference type="NCBI Taxonomy" id="28097"/>
    <lineage>
        <taxon>Bacteria</taxon>
        <taxon>Pseudomonadati</taxon>
        <taxon>Pseudomonadota</taxon>
        <taxon>Betaproteobacteria</taxon>
        <taxon>Burkholderiales</taxon>
        <taxon>Burkholderiaceae</taxon>
        <taxon>Ralstonia</taxon>
        <taxon>Ralstonia solanacearum species complex</taxon>
    </lineage>
</organism>
<proteinExistence type="predicted"/>
<gene>
    <name evidence="1" type="ORF">GO998_13000</name>
</gene>
<dbReference type="Pfam" id="PF21852">
    <property type="entry name" value="DUF6911"/>
    <property type="match status" value="1"/>
</dbReference>
<dbReference type="EMBL" id="CP046729">
    <property type="protein sequence ID" value="QUP54588.1"/>
    <property type="molecule type" value="Genomic_DNA"/>
</dbReference>
<keyword evidence="2" id="KW-1185">Reference proteome</keyword>
<sequence>MEQMLSVLEMAKGKCAVAGIKMSPEPDVGAYHLTVEVQGGRYLLALQEYSTDGDNVVRMFLKKSSGHCLVEFFGDMYDERSVLEDFDVVRDVFVQFLGNGDVSREVLS</sequence>
<name>A0ABX7ZHX4_9RALS</name>
<accession>A0ABX7ZHX4</accession>
<reference evidence="1 2" key="1">
    <citation type="journal article" date="2021" name="Phytopathology">
        <title>Complete genome sequence of Ralstonia syzygii subsp. indonesiensis strain LLRS-1, isolated from wilted tobacco in China.</title>
        <authorList>
            <person name="Lu C.H."/>
            <person name="Li J.Y."/>
            <person name="Mi M.G."/>
            <person name="Lin Z.L."/>
            <person name="Jiang N."/>
            <person name="Gai X."/>
            <person name="Ma J.H."/>
            <person name="Lei L.P."/>
            <person name="Xia Z.Y."/>
        </authorList>
    </citation>
    <scope>NUCLEOTIDE SEQUENCE [LARGE SCALE GENOMIC DNA]</scope>
    <source>
        <strain evidence="1 2">LLRS-1</strain>
    </source>
</reference>
<dbReference type="InterPro" id="IPR054205">
    <property type="entry name" value="DUF6911"/>
</dbReference>